<proteinExistence type="predicted"/>
<dbReference type="EMBL" id="GBRH01184362">
    <property type="protein sequence ID" value="JAE13534.1"/>
    <property type="molecule type" value="Transcribed_RNA"/>
</dbReference>
<protein>
    <submittedName>
        <fullName evidence="1">Uncharacterized protein</fullName>
    </submittedName>
</protein>
<organism evidence="1">
    <name type="scientific">Arundo donax</name>
    <name type="common">Giant reed</name>
    <name type="synonym">Donax arundinaceus</name>
    <dbReference type="NCBI Taxonomy" id="35708"/>
    <lineage>
        <taxon>Eukaryota</taxon>
        <taxon>Viridiplantae</taxon>
        <taxon>Streptophyta</taxon>
        <taxon>Embryophyta</taxon>
        <taxon>Tracheophyta</taxon>
        <taxon>Spermatophyta</taxon>
        <taxon>Magnoliopsida</taxon>
        <taxon>Liliopsida</taxon>
        <taxon>Poales</taxon>
        <taxon>Poaceae</taxon>
        <taxon>PACMAD clade</taxon>
        <taxon>Arundinoideae</taxon>
        <taxon>Arundineae</taxon>
        <taxon>Arundo</taxon>
    </lineage>
</organism>
<reference evidence="1" key="2">
    <citation type="journal article" date="2015" name="Data Brief">
        <title>Shoot transcriptome of the giant reed, Arundo donax.</title>
        <authorList>
            <person name="Barrero R.A."/>
            <person name="Guerrero F.D."/>
            <person name="Moolhuijzen P."/>
            <person name="Goolsby J.A."/>
            <person name="Tidwell J."/>
            <person name="Bellgard S.E."/>
            <person name="Bellgard M.I."/>
        </authorList>
    </citation>
    <scope>NUCLEOTIDE SEQUENCE</scope>
    <source>
        <tissue evidence="1">Shoot tissue taken approximately 20 cm above the soil surface</tissue>
    </source>
</reference>
<evidence type="ECO:0000313" key="1">
    <source>
        <dbReference type="EMBL" id="JAE13534.1"/>
    </source>
</evidence>
<accession>A0A0A9FQJ2</accession>
<name>A0A0A9FQJ2_ARUDO</name>
<sequence length="15" mass="1688">MKVLIDLTKKGKPNC</sequence>
<reference evidence="1" key="1">
    <citation type="submission" date="2014-09" db="EMBL/GenBank/DDBJ databases">
        <authorList>
            <person name="Magalhaes I.L.F."/>
            <person name="Oliveira U."/>
            <person name="Santos F.R."/>
            <person name="Vidigal T.H.D.A."/>
            <person name="Brescovit A.D."/>
            <person name="Santos A.J."/>
        </authorList>
    </citation>
    <scope>NUCLEOTIDE SEQUENCE</scope>
    <source>
        <tissue evidence="1">Shoot tissue taken approximately 20 cm above the soil surface</tissue>
    </source>
</reference>